<dbReference type="AlphaFoldDB" id="T1C6I0"/>
<proteinExistence type="predicted"/>
<dbReference type="EMBL" id="AUZX01002460">
    <property type="protein sequence ID" value="EQD76498.1"/>
    <property type="molecule type" value="Genomic_DNA"/>
</dbReference>
<gene>
    <name evidence="1" type="ORF">B1A_03345</name>
</gene>
<organism evidence="1">
    <name type="scientific">mine drainage metagenome</name>
    <dbReference type="NCBI Taxonomy" id="410659"/>
    <lineage>
        <taxon>unclassified sequences</taxon>
        <taxon>metagenomes</taxon>
        <taxon>ecological metagenomes</taxon>
    </lineage>
</organism>
<name>T1C6I0_9ZZZZ</name>
<evidence type="ECO:0000313" key="1">
    <source>
        <dbReference type="EMBL" id="EQD76498.1"/>
    </source>
</evidence>
<reference evidence="1" key="2">
    <citation type="journal article" date="2014" name="ISME J.">
        <title>Microbial stratification in low pH oxic and suboxic macroscopic growths along an acid mine drainage.</title>
        <authorList>
            <person name="Mendez-Garcia C."/>
            <person name="Mesa V."/>
            <person name="Sprenger R.R."/>
            <person name="Richter M."/>
            <person name="Diez M.S."/>
            <person name="Solano J."/>
            <person name="Bargiela R."/>
            <person name="Golyshina O.V."/>
            <person name="Manteca A."/>
            <person name="Ramos J.L."/>
            <person name="Gallego J.R."/>
            <person name="Llorente I."/>
            <person name="Martins Dos Santos V.A."/>
            <person name="Jensen O.N."/>
            <person name="Pelaez A.I."/>
            <person name="Sanchez J."/>
            <person name="Ferrer M."/>
        </authorList>
    </citation>
    <scope>NUCLEOTIDE SEQUENCE</scope>
</reference>
<sequence>MDNAVLIALSFSYSNRKIGEVSRFFRKLYGYENHSHYGRYRSRVPGFLDQLPYVRYSKGLIMVRGDDAETVKKYLTDNGASILSWEVVPSKEDVEKLQGS</sequence>
<comment type="caution">
    <text evidence="1">The sequence shown here is derived from an EMBL/GenBank/DDBJ whole genome shotgun (WGS) entry which is preliminary data.</text>
</comment>
<reference evidence="1" key="1">
    <citation type="submission" date="2013-08" db="EMBL/GenBank/DDBJ databases">
        <authorList>
            <person name="Mendez C."/>
            <person name="Richter M."/>
            <person name="Ferrer M."/>
            <person name="Sanchez J."/>
        </authorList>
    </citation>
    <scope>NUCLEOTIDE SEQUENCE</scope>
</reference>
<accession>T1C6I0</accession>
<protein>
    <submittedName>
        <fullName evidence="1">Uncharacterized protein</fullName>
    </submittedName>
</protein>